<dbReference type="AlphaFoldDB" id="A0A7I8D8P0"/>
<dbReference type="Proteomes" id="UP000593802">
    <property type="component" value="Chromosome"/>
</dbReference>
<dbReference type="EMBL" id="AP023366">
    <property type="protein sequence ID" value="BCJ86513.1"/>
    <property type="molecule type" value="Genomic_DNA"/>
</dbReference>
<accession>A0A7I8D8P0</accession>
<evidence type="ECO:0000313" key="2">
    <source>
        <dbReference type="EMBL" id="BCJ86513.1"/>
    </source>
</evidence>
<gene>
    <name evidence="2" type="ORF">skT53_14980</name>
</gene>
<evidence type="ECO:0000313" key="3">
    <source>
        <dbReference type="Proteomes" id="UP000593802"/>
    </source>
</evidence>
<sequence length="84" mass="9270">MDKRLHQQLEQSDATEKVIRQVEKTADESILAGMVKTAVRANVGGASAIQSVDMSAVLDEISERDSAGTEAQHDGFRYDYDDNR</sequence>
<protein>
    <submittedName>
        <fullName evidence="2">Uncharacterized protein</fullName>
    </submittedName>
</protein>
<organism evidence="2 3">
    <name type="scientific">Effusibacillus dendaii</name>
    <dbReference type="NCBI Taxonomy" id="2743772"/>
    <lineage>
        <taxon>Bacteria</taxon>
        <taxon>Bacillati</taxon>
        <taxon>Bacillota</taxon>
        <taxon>Bacilli</taxon>
        <taxon>Bacillales</taxon>
        <taxon>Alicyclobacillaceae</taxon>
        <taxon>Effusibacillus</taxon>
    </lineage>
</organism>
<reference evidence="2 3" key="1">
    <citation type="submission" date="2020-08" db="EMBL/GenBank/DDBJ databases">
        <title>Complete Genome Sequence of Effusibacillus dendaii Strain skT53, Isolated from Farmland soil.</title>
        <authorList>
            <person name="Konishi T."/>
            <person name="Kawasaki H."/>
        </authorList>
    </citation>
    <scope>NUCLEOTIDE SEQUENCE [LARGE SCALE GENOMIC DNA]</scope>
    <source>
        <strain evidence="3">skT53</strain>
    </source>
</reference>
<dbReference type="RefSeq" id="WP_200760509.1">
    <property type="nucleotide sequence ID" value="NZ_AP023366.1"/>
</dbReference>
<dbReference type="KEGG" id="eff:skT53_14980"/>
<feature type="region of interest" description="Disordered" evidence="1">
    <location>
        <begin position="63"/>
        <end position="84"/>
    </location>
</feature>
<keyword evidence="3" id="KW-1185">Reference proteome</keyword>
<evidence type="ECO:0000256" key="1">
    <source>
        <dbReference type="SAM" id="MobiDB-lite"/>
    </source>
</evidence>
<proteinExistence type="predicted"/>
<name>A0A7I8D8P0_9BACL</name>